<keyword evidence="1" id="KW-0472">Membrane</keyword>
<gene>
    <name evidence="4" type="ORF">Q31a_61100</name>
</gene>
<feature type="domain" description="DUF4350" evidence="3">
    <location>
        <begin position="52"/>
        <end position="235"/>
    </location>
</feature>
<accession>A0A518GGL4</accession>
<name>A0A518GGL4_9BACT</name>
<evidence type="ECO:0000259" key="3">
    <source>
        <dbReference type="Pfam" id="PF14258"/>
    </source>
</evidence>
<reference evidence="4 5" key="1">
    <citation type="submission" date="2019-02" db="EMBL/GenBank/DDBJ databases">
        <title>Deep-cultivation of Planctomycetes and their phenomic and genomic characterization uncovers novel biology.</title>
        <authorList>
            <person name="Wiegand S."/>
            <person name="Jogler M."/>
            <person name="Boedeker C."/>
            <person name="Pinto D."/>
            <person name="Vollmers J."/>
            <person name="Rivas-Marin E."/>
            <person name="Kohn T."/>
            <person name="Peeters S.H."/>
            <person name="Heuer A."/>
            <person name="Rast P."/>
            <person name="Oberbeckmann S."/>
            <person name="Bunk B."/>
            <person name="Jeske O."/>
            <person name="Meyerdierks A."/>
            <person name="Storesund J.E."/>
            <person name="Kallscheuer N."/>
            <person name="Luecker S."/>
            <person name="Lage O.M."/>
            <person name="Pohl T."/>
            <person name="Merkel B.J."/>
            <person name="Hornburger P."/>
            <person name="Mueller R.-W."/>
            <person name="Bruemmer F."/>
            <person name="Labrenz M."/>
            <person name="Spormann A.M."/>
            <person name="Op den Camp H."/>
            <person name="Overmann J."/>
            <person name="Amann R."/>
            <person name="Jetten M.S.M."/>
            <person name="Mascher T."/>
            <person name="Medema M.H."/>
            <person name="Devos D.P."/>
            <person name="Kaster A.-K."/>
            <person name="Ovreas L."/>
            <person name="Rohde M."/>
            <person name="Galperin M.Y."/>
            <person name="Jogler C."/>
        </authorList>
    </citation>
    <scope>NUCLEOTIDE SEQUENCE [LARGE SCALE GENOMIC DNA]</scope>
    <source>
        <strain evidence="4 5">Q31a</strain>
    </source>
</reference>
<dbReference type="EMBL" id="CP036298">
    <property type="protein sequence ID" value="QDV27717.1"/>
    <property type="molecule type" value="Genomic_DNA"/>
</dbReference>
<keyword evidence="1" id="KW-1133">Transmembrane helix</keyword>
<organism evidence="4 5">
    <name type="scientific">Aureliella helgolandensis</name>
    <dbReference type="NCBI Taxonomy" id="2527968"/>
    <lineage>
        <taxon>Bacteria</taxon>
        <taxon>Pseudomonadati</taxon>
        <taxon>Planctomycetota</taxon>
        <taxon>Planctomycetia</taxon>
        <taxon>Pirellulales</taxon>
        <taxon>Pirellulaceae</taxon>
        <taxon>Aureliella</taxon>
    </lineage>
</organism>
<evidence type="ECO:0000313" key="5">
    <source>
        <dbReference type="Proteomes" id="UP000318017"/>
    </source>
</evidence>
<dbReference type="InterPro" id="IPR025646">
    <property type="entry name" value="DUF4350"/>
</dbReference>
<dbReference type="Pfam" id="PF14258">
    <property type="entry name" value="DUF4350"/>
    <property type="match status" value="1"/>
</dbReference>
<keyword evidence="1" id="KW-0812">Transmembrane</keyword>
<feature type="signal peptide" evidence="2">
    <location>
        <begin position="1"/>
        <end position="19"/>
    </location>
</feature>
<dbReference type="AlphaFoldDB" id="A0A518GGL4"/>
<keyword evidence="5" id="KW-1185">Reference proteome</keyword>
<evidence type="ECO:0000313" key="4">
    <source>
        <dbReference type="EMBL" id="QDV27717.1"/>
    </source>
</evidence>
<evidence type="ECO:0000256" key="2">
    <source>
        <dbReference type="SAM" id="SignalP"/>
    </source>
</evidence>
<evidence type="ECO:0000256" key="1">
    <source>
        <dbReference type="SAM" id="Phobius"/>
    </source>
</evidence>
<dbReference type="KEGG" id="ahel:Q31a_61100"/>
<protein>
    <recommendedName>
        <fullName evidence="3">DUF4350 domain-containing protein</fullName>
    </recommendedName>
</protein>
<feature type="transmembrane region" description="Helical" evidence="1">
    <location>
        <begin position="318"/>
        <end position="338"/>
    </location>
</feature>
<keyword evidence="2" id="KW-0732">Signal</keyword>
<proteinExistence type="predicted"/>
<feature type="chain" id="PRO_5021815260" description="DUF4350 domain-containing protein" evidence="2">
    <location>
        <begin position="20"/>
        <end position="461"/>
    </location>
</feature>
<sequence precursor="true">MWLRAGCLLLALIGGGLPADGLGQEVAQAPGAAQATSVPVDWQFRFDLFEMLLEQTGLNVSDSVDPILSDPTQSVLVVLGNPDVLEDLAPSLHRFVEHGGALLFATDNSVWISSYWHIGGGPVKTSQKKYMVQGHQDCLKLDALAQDSPLTEGVGEIVLNRSGWLNRLDRRWGVWQHVATLPSSVTPEAASRRPVLASLDLKSSSGGRMVLAADHSLFTNGMLWHGDNAILAINVAKFLNSGKRRQLCFLKDGQPLASFREKLPELLPPEELPPVPLPELELEQMLRVANTVISKVEDSDLLNEFVADRPRRLSSRSYYRVLLLGLAALLFLIAVFLVSGKSKRFTTPWKNRRKMSNLDLAQMASSRAIPRAVQRSQAAQVLASQFLTDLTNSANPEIWRARVVAIDQESPSHDESRQFQLASILDVACQPSNSPWPRQRLLEFNSAVERLRQVLIPRRQV</sequence>
<dbReference type="Proteomes" id="UP000318017">
    <property type="component" value="Chromosome"/>
</dbReference>